<comment type="caution">
    <text evidence="2">The sequence shown here is derived from an EMBL/GenBank/DDBJ whole genome shotgun (WGS) entry which is preliminary data.</text>
</comment>
<keyword evidence="3" id="KW-1185">Reference proteome</keyword>
<sequence>MKRLILTTCLLLLSHLAAASPATDLKGAANDAMKEFFSNLNTFGTSQVWNDFSSVSKERYRVVFLEDLAAGRQGLQSNLLRDRGFFEPLEEVRGMRNQEFWDRWISDQAAREKNTKPALWRDQDATIPKFSVVTVAREESRVYIVVEIEEGGSPVVGPGSLHQSLFDPSMRHMTTKLPESDLKLIEGAKFLHLYTAVIDGERIRLDIPKDVFFRASLRRMKPER</sequence>
<dbReference type="RefSeq" id="WP_264487461.1">
    <property type="nucleotide sequence ID" value="NZ_JAPDDT010000004.1"/>
</dbReference>
<protein>
    <submittedName>
        <fullName evidence="2">Uncharacterized protein</fullName>
    </submittedName>
</protein>
<feature type="chain" id="PRO_5045249279" evidence="1">
    <location>
        <begin position="20"/>
        <end position="224"/>
    </location>
</feature>
<feature type="signal peptide" evidence="1">
    <location>
        <begin position="1"/>
        <end position="19"/>
    </location>
</feature>
<evidence type="ECO:0000313" key="3">
    <source>
        <dbReference type="Proteomes" id="UP001320876"/>
    </source>
</evidence>
<evidence type="ECO:0000313" key="2">
    <source>
        <dbReference type="EMBL" id="MCW1923356.1"/>
    </source>
</evidence>
<evidence type="ECO:0000256" key="1">
    <source>
        <dbReference type="SAM" id="SignalP"/>
    </source>
</evidence>
<dbReference type="Proteomes" id="UP001320876">
    <property type="component" value="Unassembled WGS sequence"/>
</dbReference>
<organism evidence="2 3">
    <name type="scientific">Luteolibacter arcticus</name>
    <dbReference type="NCBI Taxonomy" id="1581411"/>
    <lineage>
        <taxon>Bacteria</taxon>
        <taxon>Pseudomonadati</taxon>
        <taxon>Verrucomicrobiota</taxon>
        <taxon>Verrucomicrobiia</taxon>
        <taxon>Verrucomicrobiales</taxon>
        <taxon>Verrucomicrobiaceae</taxon>
        <taxon>Luteolibacter</taxon>
    </lineage>
</organism>
<accession>A0ABT3GIP2</accession>
<keyword evidence="1" id="KW-0732">Signal</keyword>
<proteinExistence type="predicted"/>
<name>A0ABT3GIP2_9BACT</name>
<gene>
    <name evidence="2" type="ORF">OKA05_12395</name>
</gene>
<reference evidence="2 3" key="1">
    <citation type="submission" date="2022-10" db="EMBL/GenBank/DDBJ databases">
        <title>Luteolibacter arcticus strain CCTCC AB 2014275, whole genome shotgun sequencing project.</title>
        <authorList>
            <person name="Zhao G."/>
            <person name="Shen L."/>
        </authorList>
    </citation>
    <scope>NUCLEOTIDE SEQUENCE [LARGE SCALE GENOMIC DNA]</scope>
    <source>
        <strain evidence="2 3">CCTCC AB 2014275</strain>
    </source>
</reference>
<dbReference type="EMBL" id="JAPDDT010000004">
    <property type="protein sequence ID" value="MCW1923356.1"/>
    <property type="molecule type" value="Genomic_DNA"/>
</dbReference>